<evidence type="ECO:0000313" key="7">
    <source>
        <dbReference type="EMBL" id="CAF3772699.1"/>
    </source>
</evidence>
<proteinExistence type="inferred from homology"/>
<sequence>MRFFYADREQRLSDDPADARKCFKSKIRDFNATHIITAVNFGIDFVIILQLPPEENTARKIDIALAKIRTRLKNRNENLGFTEDDANILKEAIEIKVYSNVTELTKMTSLFEVCQFIDGSKQKRDTYRPVEYTLRPIEWLYPDVDKSYLSYTPLNSSDNDKLESHLIENLNYYKKVKYFLHSYSNKAFPDYLKESLIEVKKEWQTLQEVYKNEIKRLTTLILDIRSGQKNASEIDEALKHNDQTTFKENIRELLKQIKDIKEKTQSINTTQQEQFQNNGLFEPQKNKNDNEQRLKHTSTMQNQPNQTLCSNDQLSNNNQSILSTEQKKETNRNSQCTSTKSQASHVSTPSSTNEIINILLLGESGVGKSTFINAFVNYLTFKMLNDAEHGKPIVLIPVSFLMTIGNNFNERIVKFGDSDNFNNEDFDHPGQSVTQQCKSYVFHLNSNNKKKLRIIDTPGFGDTRGTDQDDANMQHILEYINELTHLNAICFLLKPNTSQINSFFVKCLTQLFDLLGSNARQNIIFCFTNARSTFYTPGDTAPLLKSMLQSFSLNDIPFKKENTFCFDNESFRYLVARQNQIRFTDEEHNEYENSWSKSVTESNHLLRYVSEKLCAYVIQGKQQSIKQTQLQISHMIRPMLEAMRNILRNLILWNIYTPNKLIELNPIVLHRSATVCYTCQPDVIQRDKFWIAKNLSHEIRNTCYSCKCASDRHIRIDYELDYTCSERCSNYNQDKMKKSLTLLLRASVEFAYFLMNVARSSKDDPFLIGIVHMIDEESNLCACRVPHEMNLKLVEELRELMLRFEQYTYELESKQEHSKLHDIYTWIQTIYENPMVRVQMDAIKQSREIIMKQYECEFSNDPTNTTIS</sequence>
<dbReference type="PANTHER" id="PTHR32046">
    <property type="entry name" value="G DOMAIN-CONTAINING PROTEIN"/>
    <property type="match status" value="1"/>
</dbReference>
<keyword evidence="1" id="KW-0547">Nucleotide-binding</keyword>
<organism evidence="5 9">
    <name type="scientific">Rotaria sordida</name>
    <dbReference type="NCBI Taxonomy" id="392033"/>
    <lineage>
        <taxon>Eukaryota</taxon>
        <taxon>Metazoa</taxon>
        <taxon>Spiralia</taxon>
        <taxon>Gnathifera</taxon>
        <taxon>Rotifera</taxon>
        <taxon>Eurotatoria</taxon>
        <taxon>Bdelloidea</taxon>
        <taxon>Philodinida</taxon>
        <taxon>Philodinidae</taxon>
        <taxon>Rotaria</taxon>
    </lineage>
</organism>
<accession>A0A814Y6J4</accession>
<dbReference type="PANTHER" id="PTHR32046:SF11">
    <property type="entry name" value="IMMUNE-ASSOCIATED NUCLEOTIDE-BINDING PROTEIN 10-LIKE"/>
    <property type="match status" value="1"/>
</dbReference>
<dbReference type="EMBL" id="CAJOBE010001764">
    <property type="protein sequence ID" value="CAF3772699.1"/>
    <property type="molecule type" value="Genomic_DNA"/>
</dbReference>
<evidence type="ECO:0000313" key="5">
    <source>
        <dbReference type="EMBL" id="CAF1226072.1"/>
    </source>
</evidence>
<dbReference type="AlphaFoldDB" id="A0A814Y6J4"/>
<evidence type="ECO:0000259" key="4">
    <source>
        <dbReference type="Pfam" id="PF00735"/>
    </source>
</evidence>
<dbReference type="SUPFAM" id="SSF52540">
    <property type="entry name" value="P-loop containing nucleoside triphosphate hydrolases"/>
    <property type="match status" value="1"/>
</dbReference>
<dbReference type="OrthoDB" id="10037550at2759"/>
<reference evidence="5" key="1">
    <citation type="submission" date="2021-02" db="EMBL/GenBank/DDBJ databases">
        <authorList>
            <person name="Nowell W R."/>
        </authorList>
    </citation>
    <scope>NUCLEOTIDE SEQUENCE</scope>
</reference>
<dbReference type="Proteomes" id="UP000663889">
    <property type="component" value="Unassembled WGS sequence"/>
</dbReference>
<keyword evidence="1" id="KW-0342">GTP-binding</keyword>
<dbReference type="Proteomes" id="UP000663874">
    <property type="component" value="Unassembled WGS sequence"/>
</dbReference>
<dbReference type="Proteomes" id="UP000663823">
    <property type="component" value="Unassembled WGS sequence"/>
</dbReference>
<name>A0A814Y6J4_9BILA</name>
<feature type="domain" description="Septin-type G" evidence="4">
    <location>
        <begin position="356"/>
        <end position="482"/>
    </location>
</feature>
<evidence type="ECO:0000256" key="2">
    <source>
        <dbReference type="SAM" id="Coils"/>
    </source>
</evidence>
<gene>
    <name evidence="7" type="ORF">FNK824_LOCUS13454</name>
    <name evidence="8" type="ORF">OTI717_LOCUS27857</name>
    <name evidence="6" type="ORF">RFH988_LOCUS26443</name>
    <name evidence="5" type="ORF">SEV965_LOCUS22441</name>
</gene>
<dbReference type="EMBL" id="CAJNOO010002108">
    <property type="protein sequence ID" value="CAF1236492.1"/>
    <property type="molecule type" value="Genomic_DNA"/>
</dbReference>
<feature type="region of interest" description="Disordered" evidence="3">
    <location>
        <begin position="297"/>
        <end position="316"/>
    </location>
</feature>
<dbReference type="Gene3D" id="3.40.50.300">
    <property type="entry name" value="P-loop containing nucleotide triphosphate hydrolases"/>
    <property type="match status" value="1"/>
</dbReference>
<protein>
    <recommendedName>
        <fullName evidence="4">Septin-type G domain-containing protein</fullName>
    </recommendedName>
</protein>
<comment type="caution">
    <text evidence="5">The sequence shown here is derived from an EMBL/GenBank/DDBJ whole genome shotgun (WGS) entry which is preliminary data.</text>
</comment>
<feature type="region of interest" description="Disordered" evidence="3">
    <location>
        <begin position="324"/>
        <end position="348"/>
    </location>
</feature>
<evidence type="ECO:0000313" key="8">
    <source>
        <dbReference type="EMBL" id="CAF3979184.1"/>
    </source>
</evidence>
<evidence type="ECO:0000256" key="3">
    <source>
        <dbReference type="SAM" id="MobiDB-lite"/>
    </source>
</evidence>
<evidence type="ECO:0000313" key="6">
    <source>
        <dbReference type="EMBL" id="CAF1236492.1"/>
    </source>
</evidence>
<evidence type="ECO:0000256" key="1">
    <source>
        <dbReference type="RuleBase" id="RU004560"/>
    </source>
</evidence>
<dbReference type="Proteomes" id="UP000663882">
    <property type="component" value="Unassembled WGS sequence"/>
</dbReference>
<dbReference type="PROSITE" id="PS00675">
    <property type="entry name" value="SIGMA54_INTERACT_1"/>
    <property type="match status" value="1"/>
</dbReference>
<feature type="coiled-coil region" evidence="2">
    <location>
        <begin position="243"/>
        <end position="270"/>
    </location>
</feature>
<dbReference type="InterPro" id="IPR027417">
    <property type="entry name" value="P-loop_NTPase"/>
</dbReference>
<dbReference type="EMBL" id="CAJNOU010001588">
    <property type="protein sequence ID" value="CAF1226072.1"/>
    <property type="molecule type" value="Genomic_DNA"/>
</dbReference>
<dbReference type="InterPro" id="IPR025662">
    <property type="entry name" value="Sigma_54_int_dom_ATP-bd_1"/>
</dbReference>
<evidence type="ECO:0000313" key="9">
    <source>
        <dbReference type="Proteomes" id="UP000663889"/>
    </source>
</evidence>
<feature type="compositionally biased region" description="Polar residues" evidence="3">
    <location>
        <begin position="332"/>
        <end position="348"/>
    </location>
</feature>
<dbReference type="Pfam" id="PF00735">
    <property type="entry name" value="Septin"/>
    <property type="match status" value="1"/>
</dbReference>
<keyword evidence="2" id="KW-0175">Coiled coil</keyword>
<dbReference type="EMBL" id="CAJOAX010006390">
    <property type="protein sequence ID" value="CAF3979184.1"/>
    <property type="molecule type" value="Genomic_DNA"/>
</dbReference>
<dbReference type="InterPro" id="IPR030379">
    <property type="entry name" value="G_SEPTIN_dom"/>
</dbReference>
<comment type="similarity">
    <text evidence="1">Belongs to the TRAFAC class TrmE-Era-EngA-EngB-Septin-like GTPase superfamily. Septin GTPase family.</text>
</comment>